<feature type="compositionally biased region" description="Basic and acidic residues" evidence="1">
    <location>
        <begin position="77"/>
        <end position="92"/>
    </location>
</feature>
<dbReference type="AlphaFoldDB" id="A0AAV7NKJ5"/>
<proteinExistence type="predicted"/>
<keyword evidence="3" id="KW-1185">Reference proteome</keyword>
<protein>
    <submittedName>
        <fullName evidence="2">Uncharacterized protein</fullName>
    </submittedName>
</protein>
<evidence type="ECO:0000256" key="1">
    <source>
        <dbReference type="SAM" id="MobiDB-lite"/>
    </source>
</evidence>
<evidence type="ECO:0000313" key="2">
    <source>
        <dbReference type="EMBL" id="KAJ1116618.1"/>
    </source>
</evidence>
<sequence>MQTRECDGLTATASAPRYPRGTVGFDLLDPEALPAFSNQELLPGEKGLQKALMRASWGRREEDQEECLGSQQEEEDRGSRRERSDDQSDSRDLTAGTRLGQRDTTTAVFSRDRRIRRQQDRQSGHALGRAWPWQVRSHSGWL</sequence>
<feature type="region of interest" description="Disordered" evidence="1">
    <location>
        <begin position="1"/>
        <end position="22"/>
    </location>
</feature>
<feature type="region of interest" description="Disordered" evidence="1">
    <location>
        <begin position="53"/>
        <end position="130"/>
    </location>
</feature>
<comment type="caution">
    <text evidence="2">The sequence shown here is derived from an EMBL/GenBank/DDBJ whole genome shotgun (WGS) entry which is preliminary data.</text>
</comment>
<name>A0AAV7NKJ5_PLEWA</name>
<accession>A0AAV7NKJ5</accession>
<organism evidence="2 3">
    <name type="scientific">Pleurodeles waltl</name>
    <name type="common">Iberian ribbed newt</name>
    <dbReference type="NCBI Taxonomy" id="8319"/>
    <lineage>
        <taxon>Eukaryota</taxon>
        <taxon>Metazoa</taxon>
        <taxon>Chordata</taxon>
        <taxon>Craniata</taxon>
        <taxon>Vertebrata</taxon>
        <taxon>Euteleostomi</taxon>
        <taxon>Amphibia</taxon>
        <taxon>Batrachia</taxon>
        <taxon>Caudata</taxon>
        <taxon>Salamandroidea</taxon>
        <taxon>Salamandridae</taxon>
        <taxon>Pleurodelinae</taxon>
        <taxon>Pleurodeles</taxon>
    </lineage>
</organism>
<dbReference type="EMBL" id="JANPWB010000012">
    <property type="protein sequence ID" value="KAJ1116618.1"/>
    <property type="molecule type" value="Genomic_DNA"/>
</dbReference>
<evidence type="ECO:0000313" key="3">
    <source>
        <dbReference type="Proteomes" id="UP001066276"/>
    </source>
</evidence>
<dbReference type="Proteomes" id="UP001066276">
    <property type="component" value="Chromosome 8"/>
</dbReference>
<gene>
    <name evidence="2" type="ORF">NDU88_004824</name>
</gene>
<reference evidence="2" key="1">
    <citation type="journal article" date="2022" name="bioRxiv">
        <title>Sequencing and chromosome-scale assembly of the giantPleurodeles waltlgenome.</title>
        <authorList>
            <person name="Brown T."/>
            <person name="Elewa A."/>
            <person name="Iarovenko S."/>
            <person name="Subramanian E."/>
            <person name="Araus A.J."/>
            <person name="Petzold A."/>
            <person name="Susuki M."/>
            <person name="Suzuki K.-i.T."/>
            <person name="Hayashi T."/>
            <person name="Toyoda A."/>
            <person name="Oliveira C."/>
            <person name="Osipova E."/>
            <person name="Leigh N.D."/>
            <person name="Simon A."/>
            <person name="Yun M.H."/>
        </authorList>
    </citation>
    <scope>NUCLEOTIDE SEQUENCE</scope>
    <source>
        <strain evidence="2">20211129_DDA</strain>
        <tissue evidence="2">Liver</tissue>
    </source>
</reference>